<feature type="signal peptide" evidence="1">
    <location>
        <begin position="1"/>
        <end position="26"/>
    </location>
</feature>
<name>A0A4Y0BLC2_ANOFN</name>
<feature type="chain" id="PRO_5021449835" evidence="1">
    <location>
        <begin position="27"/>
        <end position="173"/>
    </location>
</feature>
<dbReference type="VEuPathDB" id="VectorBase:AFUN020640"/>
<keyword evidence="1" id="KW-0732">Signal</keyword>
<dbReference type="EnsemblMetazoa" id="AFUN020640-RB">
    <property type="protein sequence ID" value="AFUN020640-PB"/>
    <property type="gene ID" value="AFUN020640"/>
</dbReference>
<accession>A0A4Y0BLC2</accession>
<evidence type="ECO:0000313" key="2">
    <source>
        <dbReference type="EnsemblMetazoa" id="AFUN020640-PB"/>
    </source>
</evidence>
<dbReference type="AlphaFoldDB" id="A0A4Y0BLC2"/>
<sequence length="173" mass="18930">MSQLRTHLSSAVLLLVALVSVSLATAQLQPSYRRYLRTRKPSQPAEVHIEEILEVFRTAGQPSRYGVDNARVNHFLARQLLHPTRTTGTGESSTVPTLADTAATTEAVVVVEVPAEIEPTTFPTPVYENDSPIYNYLFRPSITATKYGGNPDKSTIIIKEADPVLGSPKSRTV</sequence>
<evidence type="ECO:0000256" key="1">
    <source>
        <dbReference type="SAM" id="SignalP"/>
    </source>
</evidence>
<proteinExistence type="predicted"/>
<protein>
    <submittedName>
        <fullName evidence="2">Uncharacterized protein</fullName>
    </submittedName>
</protein>
<organism evidence="2">
    <name type="scientific">Anopheles funestus</name>
    <name type="common">African malaria mosquito</name>
    <dbReference type="NCBI Taxonomy" id="62324"/>
    <lineage>
        <taxon>Eukaryota</taxon>
        <taxon>Metazoa</taxon>
        <taxon>Ecdysozoa</taxon>
        <taxon>Arthropoda</taxon>
        <taxon>Hexapoda</taxon>
        <taxon>Insecta</taxon>
        <taxon>Pterygota</taxon>
        <taxon>Neoptera</taxon>
        <taxon>Endopterygota</taxon>
        <taxon>Diptera</taxon>
        <taxon>Nematocera</taxon>
        <taxon>Culicoidea</taxon>
        <taxon>Culicidae</taxon>
        <taxon>Anophelinae</taxon>
        <taxon>Anopheles</taxon>
    </lineage>
</organism>
<reference evidence="2" key="1">
    <citation type="submission" date="2020-05" db="UniProtKB">
        <authorList>
            <consortium name="EnsemblMetazoa"/>
        </authorList>
    </citation>
    <scope>IDENTIFICATION</scope>
    <source>
        <strain evidence="2">FUMOZ</strain>
    </source>
</reference>